<name>A0A5C6A630_9BACT</name>
<comment type="caution">
    <text evidence="2">The sequence shown here is derived from an EMBL/GenBank/DDBJ whole genome shotgun (WGS) entry which is preliminary data.</text>
</comment>
<sequence length="104" mass="11498">MPPTSRQTELIPRFHRLVRRLQSIENELLARGESLVGLALQSPHATLSPRTASLLRRMEVIDAELVVIEALLPDEFAETPEDGERDRRSNDLDVGAGPFDLGAG</sequence>
<dbReference type="RefSeq" id="WP_146446242.1">
    <property type="nucleotide sequence ID" value="NZ_SJPR01000005.1"/>
</dbReference>
<feature type="region of interest" description="Disordered" evidence="1">
    <location>
        <begin position="76"/>
        <end position="104"/>
    </location>
</feature>
<organism evidence="2 3">
    <name type="scientific">Botrimarina colliarenosi</name>
    <dbReference type="NCBI Taxonomy" id="2528001"/>
    <lineage>
        <taxon>Bacteria</taxon>
        <taxon>Pseudomonadati</taxon>
        <taxon>Planctomycetota</taxon>
        <taxon>Planctomycetia</taxon>
        <taxon>Pirellulales</taxon>
        <taxon>Lacipirellulaceae</taxon>
        <taxon>Botrimarina</taxon>
    </lineage>
</organism>
<proteinExistence type="predicted"/>
<accession>A0A5C6A630</accession>
<dbReference type="Proteomes" id="UP000317421">
    <property type="component" value="Unassembled WGS sequence"/>
</dbReference>
<evidence type="ECO:0000313" key="2">
    <source>
        <dbReference type="EMBL" id="TWT95404.1"/>
    </source>
</evidence>
<evidence type="ECO:0000313" key="3">
    <source>
        <dbReference type="Proteomes" id="UP000317421"/>
    </source>
</evidence>
<feature type="compositionally biased region" description="Basic and acidic residues" evidence="1">
    <location>
        <begin position="82"/>
        <end position="91"/>
    </location>
</feature>
<dbReference type="EMBL" id="SJPR01000005">
    <property type="protein sequence ID" value="TWT95404.1"/>
    <property type="molecule type" value="Genomic_DNA"/>
</dbReference>
<protein>
    <submittedName>
        <fullName evidence="2">Uncharacterized protein</fullName>
    </submittedName>
</protein>
<evidence type="ECO:0000256" key="1">
    <source>
        <dbReference type="SAM" id="MobiDB-lite"/>
    </source>
</evidence>
<keyword evidence="3" id="KW-1185">Reference proteome</keyword>
<gene>
    <name evidence="2" type="ORF">Pla108_35520</name>
</gene>
<reference evidence="2 3" key="1">
    <citation type="submission" date="2019-02" db="EMBL/GenBank/DDBJ databases">
        <title>Deep-cultivation of Planctomycetes and their phenomic and genomic characterization uncovers novel biology.</title>
        <authorList>
            <person name="Wiegand S."/>
            <person name="Jogler M."/>
            <person name="Boedeker C."/>
            <person name="Pinto D."/>
            <person name="Vollmers J."/>
            <person name="Rivas-Marin E."/>
            <person name="Kohn T."/>
            <person name="Peeters S.H."/>
            <person name="Heuer A."/>
            <person name="Rast P."/>
            <person name="Oberbeckmann S."/>
            <person name="Bunk B."/>
            <person name="Jeske O."/>
            <person name="Meyerdierks A."/>
            <person name="Storesund J.E."/>
            <person name="Kallscheuer N."/>
            <person name="Luecker S."/>
            <person name="Lage O.M."/>
            <person name="Pohl T."/>
            <person name="Merkel B.J."/>
            <person name="Hornburger P."/>
            <person name="Mueller R.-W."/>
            <person name="Bruemmer F."/>
            <person name="Labrenz M."/>
            <person name="Spormann A.M."/>
            <person name="Op Den Camp H."/>
            <person name="Overmann J."/>
            <person name="Amann R."/>
            <person name="Jetten M.S.M."/>
            <person name="Mascher T."/>
            <person name="Medema M.H."/>
            <person name="Devos D.P."/>
            <person name="Kaster A.-K."/>
            <person name="Ovreas L."/>
            <person name="Rohde M."/>
            <person name="Galperin M.Y."/>
            <person name="Jogler C."/>
        </authorList>
    </citation>
    <scope>NUCLEOTIDE SEQUENCE [LARGE SCALE GENOMIC DNA]</scope>
    <source>
        <strain evidence="2 3">Pla108</strain>
    </source>
</reference>
<dbReference type="AlphaFoldDB" id="A0A5C6A630"/>